<accession>A0ABQ5SPY9</accession>
<dbReference type="Proteomes" id="UP001142292">
    <property type="component" value="Unassembled WGS sequence"/>
</dbReference>
<evidence type="ECO:0000256" key="2">
    <source>
        <dbReference type="SAM" id="SignalP"/>
    </source>
</evidence>
<dbReference type="InterPro" id="IPR043426">
    <property type="entry name" value="MltB-like"/>
</dbReference>
<dbReference type="Gene3D" id="1.10.530.10">
    <property type="match status" value="1"/>
</dbReference>
<evidence type="ECO:0000259" key="3">
    <source>
        <dbReference type="Pfam" id="PF13406"/>
    </source>
</evidence>
<dbReference type="SUPFAM" id="SSF53955">
    <property type="entry name" value="Lysozyme-like"/>
    <property type="match status" value="1"/>
</dbReference>
<feature type="compositionally biased region" description="Low complexity" evidence="1">
    <location>
        <begin position="287"/>
        <end position="306"/>
    </location>
</feature>
<dbReference type="InterPro" id="IPR031304">
    <property type="entry name" value="SLT_2"/>
</dbReference>
<organism evidence="4 5">
    <name type="scientific">Nocardioides luteus</name>
    <dbReference type="NCBI Taxonomy" id="1844"/>
    <lineage>
        <taxon>Bacteria</taxon>
        <taxon>Bacillati</taxon>
        <taxon>Actinomycetota</taxon>
        <taxon>Actinomycetes</taxon>
        <taxon>Propionibacteriales</taxon>
        <taxon>Nocardioidaceae</taxon>
        <taxon>Nocardioides</taxon>
    </lineage>
</organism>
<dbReference type="PANTHER" id="PTHR30163">
    <property type="entry name" value="MEMBRANE-BOUND LYTIC MUREIN TRANSGLYCOSYLASE B"/>
    <property type="match status" value="1"/>
</dbReference>
<feature type="region of interest" description="Disordered" evidence="1">
    <location>
        <begin position="260"/>
        <end position="401"/>
    </location>
</feature>
<proteinExistence type="predicted"/>
<dbReference type="RefSeq" id="WP_189117013.1">
    <property type="nucleotide sequence ID" value="NZ_BMRK01000002.1"/>
</dbReference>
<feature type="compositionally biased region" description="Polar residues" evidence="1">
    <location>
        <begin position="331"/>
        <end position="344"/>
    </location>
</feature>
<reference evidence="4" key="1">
    <citation type="journal article" date="2014" name="Int. J. Syst. Evol. Microbiol.">
        <title>Complete genome of a new Firmicutes species belonging to the dominant human colonic microbiota ('Ruminococcus bicirculans') reveals two chromosomes and a selective capacity to utilize plant glucans.</title>
        <authorList>
            <consortium name="NISC Comparative Sequencing Program"/>
            <person name="Wegmann U."/>
            <person name="Louis P."/>
            <person name="Goesmann A."/>
            <person name="Henrissat B."/>
            <person name="Duncan S.H."/>
            <person name="Flint H.J."/>
        </authorList>
    </citation>
    <scope>NUCLEOTIDE SEQUENCE</scope>
    <source>
        <strain evidence="4">VKM Ac-1246</strain>
    </source>
</reference>
<feature type="compositionally biased region" description="Polar residues" evidence="1">
    <location>
        <begin position="459"/>
        <end position="469"/>
    </location>
</feature>
<gene>
    <name evidence="4" type="ORF">GCM10017579_02590</name>
</gene>
<evidence type="ECO:0000313" key="4">
    <source>
        <dbReference type="EMBL" id="GLJ66223.1"/>
    </source>
</evidence>
<feature type="domain" description="Transglycosylase SLT" evidence="3">
    <location>
        <begin position="99"/>
        <end position="221"/>
    </location>
</feature>
<sequence>MTKAPRRRWARSISTAALASIGPRAVAAVALTAAFALLAPNEGSLDTGHRQPDLPDPGALQDPLGISGGLGGVKNLTPSDAVKLASNAEEMAIPPVALAAYQRSATVLTAADGACRLDWALVAAIGMVESNHGRFRGSELNSNGLALPAIIGPQLNGAGGYAVIRDTDSGLYDHDTVYDHAVGPMQFIPSTWTFAGADGDGDNRRDPQDIDDAAVATAAFLCAGSEDVSTDSGARSAVYRYNQSDTYVTAVLKIAAQYRNGEFPGSPDVDREVPSTVRPRVSALPATSNTPTPKPTTKSETNPEATTETKTDTAADDAPAPEPSKSSEPDNTGSNENESGSGDNTSGGESTTKPTPTPTPTPTDPPTEKPDATTEETLTDPCAAGAVAVYGEPTEETQSTHDELVTSCIVRFENDEVMPTDLAIREHLRTLYDPVKYPSLKEPAPEPTADGAPPEGDPESTSSAGPQVS</sequence>
<comment type="caution">
    <text evidence="4">The sequence shown here is derived from an EMBL/GenBank/DDBJ whole genome shotgun (WGS) entry which is preliminary data.</text>
</comment>
<dbReference type="InterPro" id="IPR023346">
    <property type="entry name" value="Lysozyme-like_dom_sf"/>
</dbReference>
<feature type="region of interest" description="Disordered" evidence="1">
    <location>
        <begin position="436"/>
        <end position="469"/>
    </location>
</feature>
<dbReference type="EMBL" id="BSEL01000001">
    <property type="protein sequence ID" value="GLJ66223.1"/>
    <property type="molecule type" value="Genomic_DNA"/>
</dbReference>
<dbReference type="PRINTS" id="PR01217">
    <property type="entry name" value="PRICHEXTENSN"/>
</dbReference>
<protein>
    <recommendedName>
        <fullName evidence="3">Transglycosylase SLT domain-containing protein</fullName>
    </recommendedName>
</protein>
<dbReference type="CDD" id="cd13399">
    <property type="entry name" value="Slt35-like"/>
    <property type="match status" value="1"/>
</dbReference>
<name>A0ABQ5SPY9_9ACTN</name>
<feature type="compositionally biased region" description="Pro residues" evidence="1">
    <location>
        <begin position="355"/>
        <end position="365"/>
    </location>
</feature>
<evidence type="ECO:0000256" key="1">
    <source>
        <dbReference type="SAM" id="MobiDB-lite"/>
    </source>
</evidence>
<keyword evidence="5" id="KW-1185">Reference proteome</keyword>
<evidence type="ECO:0000313" key="5">
    <source>
        <dbReference type="Proteomes" id="UP001142292"/>
    </source>
</evidence>
<feature type="chain" id="PRO_5046149058" description="Transglycosylase SLT domain-containing protein" evidence="2">
    <location>
        <begin position="28"/>
        <end position="469"/>
    </location>
</feature>
<dbReference type="Pfam" id="PF13406">
    <property type="entry name" value="SLT_2"/>
    <property type="match status" value="1"/>
</dbReference>
<dbReference type="PANTHER" id="PTHR30163:SF8">
    <property type="entry name" value="LYTIC MUREIN TRANSGLYCOSYLASE"/>
    <property type="match status" value="1"/>
</dbReference>
<keyword evidence="2" id="KW-0732">Signal</keyword>
<reference evidence="4" key="2">
    <citation type="submission" date="2023-01" db="EMBL/GenBank/DDBJ databases">
        <authorList>
            <person name="Sun Q."/>
            <person name="Evtushenko L."/>
        </authorList>
    </citation>
    <scope>NUCLEOTIDE SEQUENCE</scope>
    <source>
        <strain evidence="4">VKM Ac-1246</strain>
    </source>
</reference>
<feature type="signal peptide" evidence="2">
    <location>
        <begin position="1"/>
        <end position="27"/>
    </location>
</feature>